<dbReference type="Proteomes" id="UP000032142">
    <property type="component" value="Unassembled WGS sequence"/>
</dbReference>
<sequence>MKLEVILNDIIGKNT</sequence>
<dbReference type="EMBL" id="JRRC01489647">
    <property type="protein sequence ID" value="KHG08132.1"/>
    <property type="molecule type" value="Genomic_DNA"/>
</dbReference>
<comment type="caution">
    <text evidence="1">The sequence shown here is derived from an EMBL/GenBank/DDBJ whole genome shotgun (WGS) entry which is preliminary data.</text>
</comment>
<proteinExistence type="predicted"/>
<evidence type="ECO:0000313" key="2">
    <source>
        <dbReference type="Proteomes" id="UP000032142"/>
    </source>
</evidence>
<gene>
    <name evidence="1" type="ORF">F383_35401</name>
</gene>
<protein>
    <submittedName>
        <fullName evidence="1">Uncharacterized protein</fullName>
    </submittedName>
</protein>
<accession>A0A0B0N616</accession>
<name>A0A0B0N616_GOSAR</name>
<evidence type="ECO:0000313" key="1">
    <source>
        <dbReference type="EMBL" id="KHG08132.1"/>
    </source>
</evidence>
<reference evidence="2" key="1">
    <citation type="submission" date="2014-09" db="EMBL/GenBank/DDBJ databases">
        <authorList>
            <person name="Mudge J."/>
            <person name="Ramaraj T."/>
            <person name="Lindquist I.E."/>
            <person name="Bharti A.K."/>
            <person name="Sundararajan A."/>
            <person name="Cameron C.T."/>
            <person name="Woodward J.E."/>
            <person name="May G.D."/>
            <person name="Brubaker C."/>
            <person name="Broadhvest J."/>
            <person name="Wilkins T.A."/>
        </authorList>
    </citation>
    <scope>NUCLEOTIDE SEQUENCE</scope>
    <source>
        <strain evidence="2">cv. AKA8401</strain>
    </source>
</reference>
<organism evidence="1 2">
    <name type="scientific">Gossypium arboreum</name>
    <name type="common">Tree cotton</name>
    <name type="synonym">Gossypium nanking</name>
    <dbReference type="NCBI Taxonomy" id="29729"/>
    <lineage>
        <taxon>Eukaryota</taxon>
        <taxon>Viridiplantae</taxon>
        <taxon>Streptophyta</taxon>
        <taxon>Embryophyta</taxon>
        <taxon>Tracheophyta</taxon>
        <taxon>Spermatophyta</taxon>
        <taxon>Magnoliopsida</taxon>
        <taxon>eudicotyledons</taxon>
        <taxon>Gunneridae</taxon>
        <taxon>Pentapetalae</taxon>
        <taxon>rosids</taxon>
        <taxon>malvids</taxon>
        <taxon>Malvales</taxon>
        <taxon>Malvaceae</taxon>
        <taxon>Malvoideae</taxon>
        <taxon>Gossypium</taxon>
    </lineage>
</organism>
<keyword evidence="2" id="KW-1185">Reference proteome</keyword>